<comment type="caution">
    <text evidence="1">The sequence shown here is derived from an EMBL/GenBank/DDBJ whole genome shotgun (WGS) entry which is preliminary data.</text>
</comment>
<gene>
    <name evidence="1" type="ORF">SEMRO_3591_G349410.1</name>
</gene>
<dbReference type="AlphaFoldDB" id="A0A9N8F5Q8"/>
<keyword evidence="2" id="KW-1185">Reference proteome</keyword>
<protein>
    <submittedName>
        <fullName evidence="1">Uncharacterized protein</fullName>
    </submittedName>
</protein>
<organism evidence="1 2">
    <name type="scientific">Seminavis robusta</name>
    <dbReference type="NCBI Taxonomy" id="568900"/>
    <lineage>
        <taxon>Eukaryota</taxon>
        <taxon>Sar</taxon>
        <taxon>Stramenopiles</taxon>
        <taxon>Ochrophyta</taxon>
        <taxon>Bacillariophyta</taxon>
        <taxon>Bacillariophyceae</taxon>
        <taxon>Bacillariophycidae</taxon>
        <taxon>Naviculales</taxon>
        <taxon>Naviculaceae</taxon>
        <taxon>Seminavis</taxon>
    </lineage>
</organism>
<dbReference type="Proteomes" id="UP001153069">
    <property type="component" value="Unassembled WGS sequence"/>
</dbReference>
<reference evidence="1" key="1">
    <citation type="submission" date="2020-06" db="EMBL/GenBank/DDBJ databases">
        <authorList>
            <consortium name="Plant Systems Biology data submission"/>
        </authorList>
    </citation>
    <scope>NUCLEOTIDE SEQUENCE</scope>
    <source>
        <strain evidence="1">D6</strain>
    </source>
</reference>
<accession>A0A9N8F5Q8</accession>
<evidence type="ECO:0000313" key="2">
    <source>
        <dbReference type="Proteomes" id="UP001153069"/>
    </source>
</evidence>
<evidence type="ECO:0000313" key="1">
    <source>
        <dbReference type="EMBL" id="CAB9531479.1"/>
    </source>
</evidence>
<sequence>MDEDEADDRDEVEEGPSKEEWNAVRKLLKDDVLSGLIPYVLKEMRPAAVYQMYADAANPIIECVDYANKRQNAKFTLMLRTLRNKHANGDLVNEDKAKPIVWRKSAAKQYLKKAFREGLIPDNISTNEDMEEIWNDLCKDQPAFARMEFDAAFIRRLQGVRDDYLKKVVRRDNDVAAYLAAKQNHPTPEFNSRGEPQWNGSQAQKDLKVLVASGGHENKKPKELWECRRVLRPIKCTPFIFSETTSTRKRGC</sequence>
<dbReference type="EMBL" id="CAICTM010003589">
    <property type="protein sequence ID" value="CAB9531479.1"/>
    <property type="molecule type" value="Genomic_DNA"/>
</dbReference>
<name>A0A9N8F5Q8_9STRA</name>
<proteinExistence type="predicted"/>